<protein>
    <recommendedName>
        <fullName evidence="3">Trypsin</fullName>
    </recommendedName>
</protein>
<dbReference type="RefSeq" id="WP_148073775.1">
    <property type="nucleotide sequence ID" value="NZ_CP042913.1"/>
</dbReference>
<organism evidence="1 2">
    <name type="scientific">Bythopirellula goksoeyrii</name>
    <dbReference type="NCBI Taxonomy" id="1400387"/>
    <lineage>
        <taxon>Bacteria</taxon>
        <taxon>Pseudomonadati</taxon>
        <taxon>Planctomycetota</taxon>
        <taxon>Planctomycetia</taxon>
        <taxon>Pirellulales</taxon>
        <taxon>Lacipirellulaceae</taxon>
        <taxon>Bythopirellula</taxon>
    </lineage>
</organism>
<dbReference type="Proteomes" id="UP000323917">
    <property type="component" value="Chromosome"/>
</dbReference>
<name>A0A5B9QCA5_9BACT</name>
<dbReference type="EMBL" id="CP042913">
    <property type="protein sequence ID" value="QEG35240.1"/>
    <property type="molecule type" value="Genomic_DNA"/>
</dbReference>
<evidence type="ECO:0000313" key="2">
    <source>
        <dbReference type="Proteomes" id="UP000323917"/>
    </source>
</evidence>
<sequence>MPYSEPETLVQVKKAILPEILDATLLIVRVEGEQEPKFKVDRSGVFFRIAREYFILTAAHKIDQRIKTNTPLCVAVEGDPHVVELIGSDFHGTESHGRDIAIIRLTQEKAEQICISKVPLTLSKIDRCPRECNNFFLTAGYPQEWFSHGDYGFNLVPVSFFGRPFEGDPSPFVGHEYNSSIHGAFEFDANPIRSSDSLTVFLPDFNGMKGISGCGIWRIYHNPAATGEFPNSYSLSAIEHRYDRSNKYVLGTWIEIVMQRLLGEYPSLSSSFKFQYPT</sequence>
<evidence type="ECO:0008006" key="3">
    <source>
        <dbReference type="Google" id="ProtNLM"/>
    </source>
</evidence>
<dbReference type="KEGG" id="bgok:Pr1d_25340"/>
<gene>
    <name evidence="1" type="ORF">Pr1d_25340</name>
</gene>
<dbReference type="OrthoDB" id="9955813at2"/>
<accession>A0A5B9QCA5</accession>
<proteinExistence type="predicted"/>
<keyword evidence="2" id="KW-1185">Reference proteome</keyword>
<dbReference type="AlphaFoldDB" id="A0A5B9QCA5"/>
<reference evidence="1 2" key="1">
    <citation type="submission" date="2019-08" db="EMBL/GenBank/DDBJ databases">
        <title>Deep-cultivation of Planctomycetes and their phenomic and genomic characterization uncovers novel biology.</title>
        <authorList>
            <person name="Wiegand S."/>
            <person name="Jogler M."/>
            <person name="Boedeker C."/>
            <person name="Pinto D."/>
            <person name="Vollmers J."/>
            <person name="Rivas-Marin E."/>
            <person name="Kohn T."/>
            <person name="Peeters S.H."/>
            <person name="Heuer A."/>
            <person name="Rast P."/>
            <person name="Oberbeckmann S."/>
            <person name="Bunk B."/>
            <person name="Jeske O."/>
            <person name="Meyerdierks A."/>
            <person name="Storesund J.E."/>
            <person name="Kallscheuer N."/>
            <person name="Luecker S."/>
            <person name="Lage O.M."/>
            <person name="Pohl T."/>
            <person name="Merkel B.J."/>
            <person name="Hornburger P."/>
            <person name="Mueller R.-W."/>
            <person name="Bruemmer F."/>
            <person name="Labrenz M."/>
            <person name="Spormann A.M."/>
            <person name="Op den Camp H."/>
            <person name="Overmann J."/>
            <person name="Amann R."/>
            <person name="Jetten M.S.M."/>
            <person name="Mascher T."/>
            <person name="Medema M.H."/>
            <person name="Devos D.P."/>
            <person name="Kaster A.-K."/>
            <person name="Ovreas L."/>
            <person name="Rohde M."/>
            <person name="Galperin M.Y."/>
            <person name="Jogler C."/>
        </authorList>
    </citation>
    <scope>NUCLEOTIDE SEQUENCE [LARGE SCALE GENOMIC DNA]</scope>
    <source>
        <strain evidence="1 2">Pr1d</strain>
    </source>
</reference>
<evidence type="ECO:0000313" key="1">
    <source>
        <dbReference type="EMBL" id="QEG35240.1"/>
    </source>
</evidence>